<dbReference type="PROSITE" id="PS00600">
    <property type="entry name" value="AA_TRANSFER_CLASS_3"/>
    <property type="match status" value="1"/>
</dbReference>
<dbReference type="GO" id="GO:0042802">
    <property type="term" value="F:identical protein binding"/>
    <property type="evidence" value="ECO:0007669"/>
    <property type="project" value="TreeGrafter"/>
</dbReference>
<gene>
    <name evidence="6" type="ORF">Prum_052460</name>
</gene>
<dbReference type="RefSeq" id="WP_173078651.1">
    <property type="nucleotide sequence ID" value="NZ_BAABJB010000004.1"/>
</dbReference>
<dbReference type="GO" id="GO:0008483">
    <property type="term" value="F:transaminase activity"/>
    <property type="evidence" value="ECO:0007669"/>
    <property type="project" value="UniProtKB-KW"/>
</dbReference>
<evidence type="ECO:0000256" key="2">
    <source>
        <dbReference type="ARBA" id="ARBA00022576"/>
    </source>
</evidence>
<comment type="similarity">
    <text evidence="5">Belongs to the class-III pyridoxal-phosphate-dependent aminotransferase family.</text>
</comment>
<dbReference type="PANTHER" id="PTHR11986">
    <property type="entry name" value="AMINOTRANSFERASE CLASS III"/>
    <property type="match status" value="1"/>
</dbReference>
<sequence length="421" mass="44540">MTTIDEKAPPVADLYRRYLSRGRARLADITGGHVEVASSGAWVTLADGTRLLNAGGYGVFIHGARHPAVEAAVIEQIRTHPLATRMMLEPQAARAAQALVEAAPAGLARAYFANSGAEAVEAAIKMARTRGKTRLVSTVGGYHGKTMGALSVTAKDLYQQPFRPLLPQVSHVPYGDAGALEEELRNGPEACVIVEPVQGEGGVVIPPPGYLTDVARLCREFGALFVLDEVQTGLGRLGTWWGADRDGVTPDVLLVGKSLSGGVVPVAAAVATVEAFAAFDRDPYLHTSTFSAAPIAMAAARAAIEAIQADGLVERSASIGAELLRKLRESAALHCPHLVREVRGAGLLIGVEFHQPGLSGEMLGELLERHVVANHSLNAHTVLRLTPPAVMRADEVDHLVDACDGALRALGDRYPNRAEDR</sequence>
<dbReference type="InterPro" id="IPR049704">
    <property type="entry name" value="Aminotrans_3_PPA_site"/>
</dbReference>
<reference evidence="6 7" key="2">
    <citation type="submission" date="2020-03" db="EMBL/GenBank/DDBJ databases">
        <authorList>
            <person name="Ichikawa N."/>
            <person name="Kimura A."/>
            <person name="Kitahashi Y."/>
            <person name="Uohara A."/>
        </authorList>
    </citation>
    <scope>NUCLEOTIDE SEQUENCE [LARGE SCALE GENOMIC DNA]</scope>
    <source>
        <strain evidence="6 7">NBRC 108638</strain>
    </source>
</reference>
<evidence type="ECO:0000256" key="3">
    <source>
        <dbReference type="ARBA" id="ARBA00022679"/>
    </source>
</evidence>
<evidence type="ECO:0000256" key="1">
    <source>
        <dbReference type="ARBA" id="ARBA00001933"/>
    </source>
</evidence>
<comment type="caution">
    <text evidence="6">The sequence shown here is derived from an EMBL/GenBank/DDBJ whole genome shotgun (WGS) entry which is preliminary data.</text>
</comment>
<dbReference type="InterPro" id="IPR050103">
    <property type="entry name" value="Class-III_PLP-dep_AT"/>
</dbReference>
<evidence type="ECO:0000256" key="4">
    <source>
        <dbReference type="ARBA" id="ARBA00022898"/>
    </source>
</evidence>
<comment type="cofactor">
    <cofactor evidence="1">
        <name>pyridoxal 5'-phosphate</name>
        <dbReference type="ChEBI" id="CHEBI:597326"/>
    </cofactor>
</comment>
<dbReference type="FunFam" id="3.40.640.10:FF:000004">
    <property type="entry name" value="Acetylornithine aminotransferase"/>
    <property type="match status" value="1"/>
</dbReference>
<dbReference type="Pfam" id="PF00202">
    <property type="entry name" value="Aminotran_3"/>
    <property type="match status" value="1"/>
</dbReference>
<evidence type="ECO:0000313" key="6">
    <source>
        <dbReference type="EMBL" id="GFJ91604.1"/>
    </source>
</evidence>
<keyword evidence="7" id="KW-1185">Reference proteome</keyword>
<dbReference type="InterPro" id="IPR015421">
    <property type="entry name" value="PyrdxlP-dep_Trfase_major"/>
</dbReference>
<dbReference type="GO" id="GO:0030170">
    <property type="term" value="F:pyridoxal phosphate binding"/>
    <property type="evidence" value="ECO:0007669"/>
    <property type="project" value="InterPro"/>
</dbReference>
<dbReference type="InterPro" id="IPR015422">
    <property type="entry name" value="PyrdxlP-dep_Trfase_small"/>
</dbReference>
<dbReference type="Gene3D" id="3.90.1150.10">
    <property type="entry name" value="Aspartate Aminotransferase, domain 1"/>
    <property type="match status" value="1"/>
</dbReference>
<dbReference type="Proteomes" id="UP000482960">
    <property type="component" value="Unassembled WGS sequence"/>
</dbReference>
<dbReference type="AlphaFoldDB" id="A0A6V8L5U6"/>
<dbReference type="Gene3D" id="3.40.640.10">
    <property type="entry name" value="Type I PLP-dependent aspartate aminotransferase-like (Major domain)"/>
    <property type="match status" value="1"/>
</dbReference>
<dbReference type="PANTHER" id="PTHR11986:SF79">
    <property type="entry name" value="ACETYLORNITHINE AMINOTRANSFERASE, MITOCHONDRIAL"/>
    <property type="match status" value="1"/>
</dbReference>
<proteinExistence type="inferred from homology"/>
<dbReference type="InterPro" id="IPR015424">
    <property type="entry name" value="PyrdxlP-dep_Trfase"/>
</dbReference>
<reference evidence="6 7" key="1">
    <citation type="submission" date="2020-03" db="EMBL/GenBank/DDBJ databases">
        <title>Whole genome shotgun sequence of Phytohabitans rumicis NBRC 108638.</title>
        <authorList>
            <person name="Komaki H."/>
            <person name="Tamura T."/>
        </authorList>
    </citation>
    <scope>NUCLEOTIDE SEQUENCE [LARGE SCALE GENOMIC DNA]</scope>
    <source>
        <strain evidence="6 7">NBRC 108638</strain>
    </source>
</reference>
<keyword evidence="2 6" id="KW-0032">Aminotransferase</keyword>
<evidence type="ECO:0000256" key="5">
    <source>
        <dbReference type="RuleBase" id="RU003560"/>
    </source>
</evidence>
<protein>
    <submittedName>
        <fullName evidence="6">Putative ornithine aminotransferase</fullName>
    </submittedName>
</protein>
<keyword evidence="4 5" id="KW-0663">Pyridoxal phosphate</keyword>
<dbReference type="CDD" id="cd00610">
    <property type="entry name" value="OAT_like"/>
    <property type="match status" value="1"/>
</dbReference>
<dbReference type="EMBL" id="BLPG01000001">
    <property type="protein sequence ID" value="GFJ91604.1"/>
    <property type="molecule type" value="Genomic_DNA"/>
</dbReference>
<organism evidence="6 7">
    <name type="scientific">Phytohabitans rumicis</name>
    <dbReference type="NCBI Taxonomy" id="1076125"/>
    <lineage>
        <taxon>Bacteria</taxon>
        <taxon>Bacillati</taxon>
        <taxon>Actinomycetota</taxon>
        <taxon>Actinomycetes</taxon>
        <taxon>Micromonosporales</taxon>
        <taxon>Micromonosporaceae</taxon>
    </lineage>
</organism>
<name>A0A6V8L5U6_9ACTN</name>
<keyword evidence="3 6" id="KW-0808">Transferase</keyword>
<dbReference type="InterPro" id="IPR005814">
    <property type="entry name" value="Aminotrans_3"/>
</dbReference>
<accession>A0A6V8L5U6</accession>
<dbReference type="SUPFAM" id="SSF53383">
    <property type="entry name" value="PLP-dependent transferases"/>
    <property type="match status" value="1"/>
</dbReference>
<evidence type="ECO:0000313" key="7">
    <source>
        <dbReference type="Proteomes" id="UP000482960"/>
    </source>
</evidence>